<dbReference type="InterPro" id="IPR000757">
    <property type="entry name" value="Beta-glucanase-like"/>
</dbReference>
<evidence type="ECO:0000256" key="1">
    <source>
        <dbReference type="ARBA" id="ARBA00006865"/>
    </source>
</evidence>
<feature type="chain" id="PRO_5018588875" evidence="3">
    <location>
        <begin position="25"/>
        <end position="1634"/>
    </location>
</feature>
<dbReference type="NCBIfam" id="TIGR04183">
    <property type="entry name" value="Por_Secre_tail"/>
    <property type="match status" value="1"/>
</dbReference>
<evidence type="ECO:0000313" key="6">
    <source>
        <dbReference type="EMBL" id="AZQ64283.1"/>
    </source>
</evidence>
<dbReference type="InterPro" id="IPR008979">
    <property type="entry name" value="Galactose-bd-like_sf"/>
</dbReference>
<feature type="signal peptide" evidence="3">
    <location>
        <begin position="1"/>
        <end position="24"/>
    </location>
</feature>
<dbReference type="RefSeq" id="WP_126617817.1">
    <property type="nucleotide sequence ID" value="NZ_CP034562.1"/>
</dbReference>
<evidence type="ECO:0000259" key="5">
    <source>
        <dbReference type="PROSITE" id="PS51762"/>
    </source>
</evidence>
<dbReference type="InterPro" id="IPR006103">
    <property type="entry name" value="Glyco_hydro_2_cat"/>
</dbReference>
<accession>A0A3Q9FSS0</accession>
<dbReference type="SMART" id="SM00635">
    <property type="entry name" value="BID_2"/>
    <property type="match status" value="5"/>
</dbReference>
<dbReference type="KEGG" id="fll:EI427_19320"/>
<dbReference type="InterPro" id="IPR050546">
    <property type="entry name" value="Glycosyl_Hydrlase_16"/>
</dbReference>
<feature type="domain" description="CBM6" evidence="4">
    <location>
        <begin position="771"/>
        <end position="891"/>
    </location>
</feature>
<dbReference type="CDD" id="cd04080">
    <property type="entry name" value="CBM6_cellulase-like"/>
    <property type="match status" value="2"/>
</dbReference>
<keyword evidence="2 3" id="KW-0732">Signal</keyword>
<dbReference type="GO" id="GO:0030246">
    <property type="term" value="F:carbohydrate binding"/>
    <property type="evidence" value="ECO:0007669"/>
    <property type="project" value="InterPro"/>
</dbReference>
<dbReference type="Pfam" id="PF18962">
    <property type="entry name" value="Por_Secre_tail"/>
    <property type="match status" value="1"/>
</dbReference>
<protein>
    <submittedName>
        <fullName evidence="6">Carbohydrate-binding protein</fullName>
    </submittedName>
</protein>
<dbReference type="InterPro" id="IPR013320">
    <property type="entry name" value="ConA-like_dom_sf"/>
</dbReference>
<reference evidence="6 7" key="1">
    <citation type="submission" date="2018-12" db="EMBL/GenBank/DDBJ databases">
        <title>Flammeovirga pectinis sp. nov., isolated from the gut of the Korean scallop, Patinopecten yessoensis.</title>
        <authorList>
            <person name="Bae J.-W."/>
            <person name="Jeong Y.-S."/>
            <person name="Kang W."/>
        </authorList>
    </citation>
    <scope>NUCLEOTIDE SEQUENCE [LARGE SCALE GENOMIC DNA]</scope>
    <source>
        <strain evidence="6 7">L12M1</strain>
    </source>
</reference>
<dbReference type="PANTHER" id="PTHR10963:SF55">
    <property type="entry name" value="GLYCOSIDE HYDROLASE FAMILY 16 PROTEIN"/>
    <property type="match status" value="1"/>
</dbReference>
<evidence type="ECO:0000256" key="2">
    <source>
        <dbReference type="ARBA" id="ARBA00022729"/>
    </source>
</evidence>
<dbReference type="Gene3D" id="2.60.40.1080">
    <property type="match status" value="5"/>
</dbReference>
<dbReference type="InterPro" id="IPR026444">
    <property type="entry name" value="Secre_tail"/>
</dbReference>
<dbReference type="InterPro" id="IPR017853">
    <property type="entry name" value="GH"/>
</dbReference>
<dbReference type="Gene3D" id="3.20.20.80">
    <property type="entry name" value="Glycosidases"/>
    <property type="match status" value="1"/>
</dbReference>
<keyword evidence="7" id="KW-1185">Reference proteome</keyword>
<dbReference type="Gene3D" id="2.60.120.260">
    <property type="entry name" value="Galactose-binding domain-like"/>
    <property type="match status" value="2"/>
</dbReference>
<evidence type="ECO:0000313" key="7">
    <source>
        <dbReference type="Proteomes" id="UP000267268"/>
    </source>
</evidence>
<dbReference type="Proteomes" id="UP000267268">
    <property type="component" value="Chromosome 1"/>
</dbReference>
<dbReference type="Pfam" id="PF03422">
    <property type="entry name" value="CBM_6"/>
    <property type="match status" value="2"/>
</dbReference>
<dbReference type="PANTHER" id="PTHR10963">
    <property type="entry name" value="GLYCOSYL HYDROLASE-RELATED"/>
    <property type="match status" value="1"/>
</dbReference>
<dbReference type="SUPFAM" id="SSF51445">
    <property type="entry name" value="(Trans)glycosidases"/>
    <property type="match status" value="1"/>
</dbReference>
<dbReference type="GO" id="GO:0005975">
    <property type="term" value="P:carbohydrate metabolic process"/>
    <property type="evidence" value="ECO:0007669"/>
    <property type="project" value="InterPro"/>
</dbReference>
<dbReference type="Pfam" id="PF02836">
    <property type="entry name" value="Glyco_hydro_2_C"/>
    <property type="match status" value="1"/>
</dbReference>
<dbReference type="Pfam" id="PF02368">
    <property type="entry name" value="Big_2"/>
    <property type="match status" value="5"/>
</dbReference>
<organism evidence="6 7">
    <name type="scientific">Flammeovirga pectinis</name>
    <dbReference type="NCBI Taxonomy" id="2494373"/>
    <lineage>
        <taxon>Bacteria</taxon>
        <taxon>Pseudomonadati</taxon>
        <taxon>Bacteroidota</taxon>
        <taxon>Cytophagia</taxon>
        <taxon>Cytophagales</taxon>
        <taxon>Flammeovirgaceae</taxon>
        <taxon>Flammeovirga</taxon>
    </lineage>
</organism>
<dbReference type="OrthoDB" id="9776255at2"/>
<evidence type="ECO:0000259" key="4">
    <source>
        <dbReference type="PROSITE" id="PS51175"/>
    </source>
</evidence>
<dbReference type="EMBL" id="CP034562">
    <property type="protein sequence ID" value="AZQ64283.1"/>
    <property type="molecule type" value="Genomic_DNA"/>
</dbReference>
<dbReference type="PROSITE" id="PS51175">
    <property type="entry name" value="CBM6"/>
    <property type="match status" value="2"/>
</dbReference>
<gene>
    <name evidence="6" type="ORF">EI427_19320</name>
</gene>
<dbReference type="InterPro" id="IPR003343">
    <property type="entry name" value="Big_2"/>
</dbReference>
<dbReference type="PROSITE" id="PS51762">
    <property type="entry name" value="GH16_2"/>
    <property type="match status" value="1"/>
</dbReference>
<dbReference type="CDD" id="cd08023">
    <property type="entry name" value="GH16_laminarinase_like"/>
    <property type="match status" value="1"/>
</dbReference>
<name>A0A3Q9FSS0_9BACT</name>
<dbReference type="SUPFAM" id="SSF49899">
    <property type="entry name" value="Concanavalin A-like lectins/glucanases"/>
    <property type="match status" value="1"/>
</dbReference>
<dbReference type="SUPFAM" id="SSF49785">
    <property type="entry name" value="Galactose-binding domain-like"/>
    <property type="match status" value="2"/>
</dbReference>
<dbReference type="GO" id="GO:0004553">
    <property type="term" value="F:hydrolase activity, hydrolyzing O-glycosyl compounds"/>
    <property type="evidence" value="ECO:0007669"/>
    <property type="project" value="InterPro"/>
</dbReference>
<evidence type="ECO:0000256" key="3">
    <source>
        <dbReference type="SAM" id="SignalP"/>
    </source>
</evidence>
<sequence>MKKQKLFFCLSILLSTLLSMHVFGQNHVEIRNENQDARLYVNNQRYIIRGVCYLPIPKGGTSPTWENIDTDIALMQQAGINTIRTYAPILENNVIDKLAAGGIRIIMGFGYSDPSHPYKIVDGTYIEYVNQYKDHPAILMWEFGNEYNYHTYPSAEGGWFDGGPMEWFNALQNAAASVKAVDPHHPISTAHGEKPTKYGDMWGDPIEVAPDVDVWGMNVYRWTGSSGAIWDFWYSFNAQGRVKGAYLSEAGADSYDVRIMAENQGMHAADMKEILSQVLTAVNPEDGKKIIDCGLGITLFQFTDGWNKTGSPATHDVGNVDLPGSFPQDNFNNEEWFGITTIERQPKEAFYDVADIYNNLKAQFPDPPMGDVGNTVNVTGVTVNTSNVTLYVGDQLTIFTEVLPTDASNKAVIWSASTTAATVDNGTITATQAGNSIITATTVDGNFSATCNVTIVNRIQPTCDIDSQLEAENFATMNGIQLEATTDIGGGQNVGWIDAGDWIQYDIELPACTYEVTFRVASLDGGGILELKNENTLLSSSQITQTSGWQNWADITEEVTISEAITSLSIHAPNGGYNINWIKIKSKEENTVITPNSIVLSTSSIDLIIGEQQTITANILPTNTTDKSIVWASSNPTIATVDQNGFITAISRGTAVITGTTSNQLNATCTVTVQNPIINVSTINLNTITETLIEGNSTILTATVLPENATDKSVTWSSSNTAIASVNQSGLVTAISEGTAIISVISNDGNISASATINVEADNSISCNFSTLIEAETYTASLDVQVENTTDTNGGQNVGWIDAGDWLVWNVNIPACTYKITYRIASAVNGGTIQIEEAGGTNVFGQVTFNGTGGWQSWVDIEQEITIENAISELAIFTSTGGFNINWIKIESLNPTIPATSVTINNCPTDVALNTSYQLTTTILPNNTTDKTIVWSSSDENIVTVDQTGIINFINFGEATITAVSSNQLSASCTVVLENSNVPVSSISLFDLQEKNEITIEENASFTLSPRILPQDATNKNINWSSSNTAIVTVTQDGTIMGISEGNATITAITEDGNLSTSAPIVVTAKPIGNGELTLLWEDQFNGNSLDPNNWVMENSNGCDIGNCSFGNQELQAYTNRNENVSVENGKLVLTARKETLMDRDFTSGKVMSREKVNINYGVVEASIKLPDMNNGLWPAFWMLHTRNNWPYTGEIDILEAGAKAIEKDVNEEVKSNIFWRAEAAGVDANLQWGNEDAFSYYTGEQSGKQAHEAFFVYRLYWTPDYIRTTILQTDSNGEPIPSTEYEMLRIDNDPNNPTFQNEFFSDDSFYVIMNLAVGGWFPFNPDNGENNAANVTALPTPGSEREMLIDYVRVYAIDGIGAVSSGPGYANPIPAPKFGIYEDGTETAKTLAYGVDAELWVWSGSDVLLNAEASVYGDSALNFTMPANTWSGLGFNSSDVLNLSNYNGGTLRFKAKTNSSEPFRIHTWTRTGGREVQFGRGENVYGLVRDGQWHDVEIPLNDIVDNLSEVIRPFIIGETPGNTPSSDLEIVLDEIHYATSGSNARLNESALALEQEITINAYPNPATNIITLNGELQNFSQLTVFNIDGKIQFSQNIDSELMVDILISNLKTGIYFIQLNGVEHSKSIKFIKK</sequence>
<dbReference type="Gene3D" id="2.60.120.200">
    <property type="match status" value="1"/>
</dbReference>
<dbReference type="SMART" id="SM00606">
    <property type="entry name" value="CBD_IV"/>
    <property type="match status" value="2"/>
</dbReference>
<feature type="domain" description="CBM6" evidence="4">
    <location>
        <begin position="467"/>
        <end position="585"/>
    </location>
</feature>
<dbReference type="InterPro" id="IPR005084">
    <property type="entry name" value="CBM6"/>
</dbReference>
<proteinExistence type="inferred from homology"/>
<dbReference type="SUPFAM" id="SSF49373">
    <property type="entry name" value="Invasin/intimin cell-adhesion fragments"/>
    <property type="match status" value="5"/>
</dbReference>
<dbReference type="InterPro" id="IPR008964">
    <property type="entry name" value="Invasin/intimin_cell_adhesion"/>
</dbReference>
<comment type="similarity">
    <text evidence="1">Belongs to the glycosyl hydrolase 16 family.</text>
</comment>
<dbReference type="InterPro" id="IPR006584">
    <property type="entry name" value="Cellulose-bd_IV"/>
</dbReference>
<feature type="domain" description="GH16" evidence="5">
    <location>
        <begin position="1054"/>
        <end position="1361"/>
    </location>
</feature>